<dbReference type="EMBL" id="JACOPD010000001">
    <property type="protein sequence ID" value="MBC5679607.1"/>
    <property type="molecule type" value="Genomic_DNA"/>
</dbReference>
<accession>A0ABR7FWM9</accession>
<proteinExistence type="predicted"/>
<reference evidence="2 3" key="1">
    <citation type="submission" date="2020-08" db="EMBL/GenBank/DDBJ databases">
        <title>Genome public.</title>
        <authorList>
            <person name="Liu C."/>
            <person name="Sun Q."/>
        </authorList>
    </citation>
    <scope>NUCLEOTIDE SEQUENCE [LARGE SCALE GENOMIC DNA]</scope>
    <source>
        <strain evidence="2 3">NSJ-43</strain>
    </source>
</reference>
<gene>
    <name evidence="2" type="ORF">H8S01_01335</name>
</gene>
<dbReference type="Proteomes" id="UP000628463">
    <property type="component" value="Unassembled WGS sequence"/>
</dbReference>
<evidence type="ECO:0000313" key="3">
    <source>
        <dbReference type="Proteomes" id="UP000628463"/>
    </source>
</evidence>
<evidence type="ECO:0008006" key="4">
    <source>
        <dbReference type="Google" id="ProtNLM"/>
    </source>
</evidence>
<keyword evidence="1" id="KW-0732">Signal</keyword>
<dbReference type="SUPFAM" id="SSF101898">
    <property type="entry name" value="NHL repeat"/>
    <property type="match status" value="1"/>
</dbReference>
<organism evidence="2 3">
    <name type="scientific">Lachnospira hominis</name>
    <name type="common">ex Liu et al. 2021</name>
    <dbReference type="NCBI Taxonomy" id="2763051"/>
    <lineage>
        <taxon>Bacteria</taxon>
        <taxon>Bacillati</taxon>
        <taxon>Bacillota</taxon>
        <taxon>Clostridia</taxon>
        <taxon>Lachnospirales</taxon>
        <taxon>Lachnospiraceae</taxon>
        <taxon>Lachnospira</taxon>
    </lineage>
</organism>
<protein>
    <recommendedName>
        <fullName evidence="4">DUF5050 domain-containing protein</fullName>
    </recommendedName>
</protein>
<comment type="caution">
    <text evidence="2">The sequence shown here is derived from an EMBL/GenBank/DDBJ whole genome shotgun (WGS) entry which is preliminary data.</text>
</comment>
<dbReference type="RefSeq" id="WP_186835893.1">
    <property type="nucleotide sequence ID" value="NZ_JACOPD010000001.1"/>
</dbReference>
<dbReference type="PROSITE" id="PS51257">
    <property type="entry name" value="PROKAR_LIPOPROTEIN"/>
    <property type="match status" value="1"/>
</dbReference>
<feature type="chain" id="PRO_5045321103" description="DUF5050 domain-containing protein" evidence="1">
    <location>
        <begin position="26"/>
        <end position="461"/>
    </location>
</feature>
<evidence type="ECO:0000313" key="2">
    <source>
        <dbReference type="EMBL" id="MBC5679607.1"/>
    </source>
</evidence>
<keyword evidence="3" id="KW-1185">Reference proteome</keyword>
<sequence length="461" mass="52864">MKRYRKLFYLIPAFAVMIFVGCSNKGRSSDNVDYEYSDYVFDNDAPQYYMSNSSAASPSGYYFIGDAAISTGSERFLYYFDMVNKSVMPLCTKLNCEHNSQDCDAYVSDKSRVTGGLWYYNNRLYMIERTDEKDLLVSYDKTGRDKKTEAVLSVNGMSVVSSRQRACFSHGKLYYILTSEKTQYLYYVQVGTNTQPQFIKEYSTVYGIRETITLYPVGEKVYVKLVSGITDVTNDYILESIDINNNNVSKVYDYMSDGSIFRGEADDWNNGAYIDESGNMYFISLTEDSYILNKMNTVSKDNEEIFVIDLSQDTGKKEAYTDFLGIDDKYIYILERVDFSIVENRKNKELKNKLDILDTKGNIVDVIEFTTNDEYAKENQVGTEGNGLQFDFFNGDSRYMLFAVEGYSKTGVEFSEQNIKKYKECVEKLRGQQKTVTTYSYAVIDKKDIGTGNCKIINVTP</sequence>
<evidence type="ECO:0000256" key="1">
    <source>
        <dbReference type="SAM" id="SignalP"/>
    </source>
</evidence>
<name>A0ABR7FWM9_9FIRM</name>
<feature type="signal peptide" evidence="1">
    <location>
        <begin position="1"/>
        <end position="25"/>
    </location>
</feature>